<proteinExistence type="predicted"/>
<name>A0A9Q1QUP0_9CARY</name>
<dbReference type="GO" id="GO:0005634">
    <property type="term" value="C:nucleus"/>
    <property type="evidence" value="ECO:0007669"/>
    <property type="project" value="InterPro"/>
</dbReference>
<reference evidence="4" key="1">
    <citation type="submission" date="2022-04" db="EMBL/GenBank/DDBJ databases">
        <title>Carnegiea gigantea Genome sequencing and assembly v2.</title>
        <authorList>
            <person name="Copetti D."/>
            <person name="Sanderson M.J."/>
            <person name="Burquez A."/>
            <person name="Wojciechowski M.F."/>
        </authorList>
    </citation>
    <scope>NUCLEOTIDE SEQUENCE</scope>
    <source>
        <strain evidence="4">SGP5-SGP5p</strain>
        <tissue evidence="4">Aerial part</tissue>
    </source>
</reference>
<evidence type="ECO:0000256" key="1">
    <source>
        <dbReference type="SAM" id="Coils"/>
    </source>
</evidence>
<evidence type="ECO:0000313" key="5">
    <source>
        <dbReference type="Proteomes" id="UP001153076"/>
    </source>
</evidence>
<dbReference type="AlphaFoldDB" id="A0A9Q1QUP0"/>
<protein>
    <recommendedName>
        <fullName evidence="3">K-box domain-containing protein</fullName>
    </recommendedName>
</protein>
<dbReference type="EMBL" id="JAKOGI010000002">
    <property type="protein sequence ID" value="KAJ8452925.1"/>
    <property type="molecule type" value="Genomic_DNA"/>
</dbReference>
<gene>
    <name evidence="4" type="ORF">Cgig2_014688</name>
</gene>
<evidence type="ECO:0000259" key="3">
    <source>
        <dbReference type="PROSITE" id="PS51297"/>
    </source>
</evidence>
<dbReference type="OrthoDB" id="1898716at2759"/>
<dbReference type="GO" id="GO:0003700">
    <property type="term" value="F:DNA-binding transcription factor activity"/>
    <property type="evidence" value="ECO:0007669"/>
    <property type="project" value="InterPro"/>
</dbReference>
<feature type="domain" description="K-box" evidence="3">
    <location>
        <begin position="1"/>
        <end position="107"/>
    </location>
</feature>
<dbReference type="Proteomes" id="UP001153076">
    <property type="component" value="Unassembled WGS sequence"/>
</dbReference>
<dbReference type="PROSITE" id="PS51297">
    <property type="entry name" value="K_BOX"/>
    <property type="match status" value="1"/>
</dbReference>
<accession>A0A9Q1QUP0</accession>
<feature type="coiled-coil region" evidence="1">
    <location>
        <begin position="54"/>
        <end position="114"/>
    </location>
</feature>
<feature type="region of interest" description="Disordered" evidence="2">
    <location>
        <begin position="144"/>
        <end position="168"/>
    </location>
</feature>
<keyword evidence="1" id="KW-0175">Coiled coil</keyword>
<sequence>MEAANLRQQVDYLQERHRRPEAYRNVFLLNQSFPFNDCRRLTAQELSGLSFKEVRNLENQLETSLKNVRMKKDQILSDEIRELSRRGDLIHQENIELHKQFDHMQQENADLKKKVYGQKGVNQTAQCQHMSNNVKSGNHMNAPIDLQLSPPEQHSNETSMSMKKLKLG</sequence>
<dbReference type="InterPro" id="IPR002487">
    <property type="entry name" value="TF_Kbox"/>
</dbReference>
<evidence type="ECO:0000313" key="4">
    <source>
        <dbReference type="EMBL" id="KAJ8452925.1"/>
    </source>
</evidence>
<keyword evidence="5" id="KW-1185">Reference proteome</keyword>
<evidence type="ECO:0000256" key="2">
    <source>
        <dbReference type="SAM" id="MobiDB-lite"/>
    </source>
</evidence>
<comment type="caution">
    <text evidence="4">The sequence shown here is derived from an EMBL/GenBank/DDBJ whole genome shotgun (WGS) entry which is preliminary data.</text>
</comment>
<feature type="compositionally biased region" description="Polar residues" evidence="2">
    <location>
        <begin position="150"/>
        <end position="161"/>
    </location>
</feature>
<organism evidence="4 5">
    <name type="scientific">Carnegiea gigantea</name>
    <dbReference type="NCBI Taxonomy" id="171969"/>
    <lineage>
        <taxon>Eukaryota</taxon>
        <taxon>Viridiplantae</taxon>
        <taxon>Streptophyta</taxon>
        <taxon>Embryophyta</taxon>
        <taxon>Tracheophyta</taxon>
        <taxon>Spermatophyta</taxon>
        <taxon>Magnoliopsida</taxon>
        <taxon>eudicotyledons</taxon>
        <taxon>Gunneridae</taxon>
        <taxon>Pentapetalae</taxon>
        <taxon>Caryophyllales</taxon>
        <taxon>Cactineae</taxon>
        <taxon>Cactaceae</taxon>
        <taxon>Cactoideae</taxon>
        <taxon>Echinocereeae</taxon>
        <taxon>Carnegiea</taxon>
    </lineage>
</organism>
<dbReference type="Pfam" id="PF01486">
    <property type="entry name" value="K-box"/>
    <property type="match status" value="1"/>
</dbReference>